<sequence length="119" mass="14071">MVSNCVRSFRTRQQRNGHPHRSAFIPKHLWKCVWKLKVPPKIRCFMWKTLQEAVANKANLFKRRSSPSPICPLCNSKEESMIHLFLQCPWVEKVWHGRMLTRGLRKGEVTSWANWLGVM</sequence>
<dbReference type="STRING" id="3750.A0A498K2A2"/>
<dbReference type="InterPro" id="IPR026960">
    <property type="entry name" value="RVT-Znf"/>
</dbReference>
<accession>A0A498K2A2</accession>
<dbReference type="Pfam" id="PF13966">
    <property type="entry name" value="zf-RVT"/>
    <property type="match status" value="1"/>
</dbReference>
<keyword evidence="3" id="KW-1185">Reference proteome</keyword>
<dbReference type="AlphaFoldDB" id="A0A498K2A2"/>
<dbReference type="EMBL" id="RDQH01000330">
    <property type="protein sequence ID" value="RXI01517.1"/>
    <property type="molecule type" value="Genomic_DNA"/>
</dbReference>
<evidence type="ECO:0000313" key="2">
    <source>
        <dbReference type="EMBL" id="RXI01517.1"/>
    </source>
</evidence>
<name>A0A498K2A2_MALDO</name>
<comment type="caution">
    <text evidence="2">The sequence shown here is derived from an EMBL/GenBank/DDBJ whole genome shotgun (WGS) entry which is preliminary data.</text>
</comment>
<reference evidence="2 3" key="1">
    <citation type="submission" date="2018-10" db="EMBL/GenBank/DDBJ databases">
        <title>A high-quality apple genome assembly.</title>
        <authorList>
            <person name="Hu J."/>
        </authorList>
    </citation>
    <scope>NUCLEOTIDE SEQUENCE [LARGE SCALE GENOMIC DNA]</scope>
    <source>
        <strain evidence="3">cv. HFTH1</strain>
        <tissue evidence="2">Young leaf</tissue>
    </source>
</reference>
<protein>
    <recommendedName>
        <fullName evidence="1">Reverse transcriptase zinc-binding domain-containing protein</fullName>
    </recommendedName>
</protein>
<dbReference type="Proteomes" id="UP000290289">
    <property type="component" value="Chromosome 4"/>
</dbReference>
<gene>
    <name evidence="2" type="ORF">DVH24_014866</name>
</gene>
<evidence type="ECO:0000259" key="1">
    <source>
        <dbReference type="Pfam" id="PF13966"/>
    </source>
</evidence>
<feature type="domain" description="Reverse transcriptase zinc-binding" evidence="1">
    <location>
        <begin position="26"/>
        <end position="95"/>
    </location>
</feature>
<organism evidence="2 3">
    <name type="scientific">Malus domestica</name>
    <name type="common">Apple</name>
    <name type="synonym">Pyrus malus</name>
    <dbReference type="NCBI Taxonomy" id="3750"/>
    <lineage>
        <taxon>Eukaryota</taxon>
        <taxon>Viridiplantae</taxon>
        <taxon>Streptophyta</taxon>
        <taxon>Embryophyta</taxon>
        <taxon>Tracheophyta</taxon>
        <taxon>Spermatophyta</taxon>
        <taxon>Magnoliopsida</taxon>
        <taxon>eudicotyledons</taxon>
        <taxon>Gunneridae</taxon>
        <taxon>Pentapetalae</taxon>
        <taxon>rosids</taxon>
        <taxon>fabids</taxon>
        <taxon>Rosales</taxon>
        <taxon>Rosaceae</taxon>
        <taxon>Amygdaloideae</taxon>
        <taxon>Maleae</taxon>
        <taxon>Malus</taxon>
    </lineage>
</organism>
<evidence type="ECO:0000313" key="3">
    <source>
        <dbReference type="Proteomes" id="UP000290289"/>
    </source>
</evidence>
<proteinExistence type="predicted"/>